<keyword evidence="2" id="KW-0472">Membrane</keyword>
<gene>
    <name evidence="4" type="ORF">ACFSKU_20240</name>
</gene>
<name>A0ABW4X5D8_9BACT</name>
<proteinExistence type="predicted"/>
<evidence type="ECO:0000256" key="1">
    <source>
        <dbReference type="SAM" id="MobiDB-lite"/>
    </source>
</evidence>
<dbReference type="EMBL" id="JBHUHV010000059">
    <property type="protein sequence ID" value="MFD2069225.1"/>
    <property type="molecule type" value="Genomic_DNA"/>
</dbReference>
<dbReference type="Pfam" id="PF13568">
    <property type="entry name" value="OMP_b-brl_2"/>
    <property type="match status" value="1"/>
</dbReference>
<keyword evidence="2" id="KW-1133">Transmembrane helix</keyword>
<dbReference type="InterPro" id="IPR025665">
    <property type="entry name" value="Beta-barrel_OMP_2"/>
</dbReference>
<feature type="region of interest" description="Disordered" evidence="1">
    <location>
        <begin position="1"/>
        <end position="29"/>
    </location>
</feature>
<evidence type="ECO:0000313" key="4">
    <source>
        <dbReference type="EMBL" id="MFD2069225.1"/>
    </source>
</evidence>
<keyword evidence="2" id="KW-0812">Transmembrane</keyword>
<evidence type="ECO:0000256" key="2">
    <source>
        <dbReference type="SAM" id="Phobius"/>
    </source>
</evidence>
<feature type="transmembrane region" description="Helical" evidence="2">
    <location>
        <begin position="52"/>
        <end position="74"/>
    </location>
</feature>
<keyword evidence="5" id="KW-1185">Reference proteome</keyword>
<organism evidence="4 5">
    <name type="scientific">Pontibacter silvestris</name>
    <dbReference type="NCBI Taxonomy" id="2305183"/>
    <lineage>
        <taxon>Bacteria</taxon>
        <taxon>Pseudomonadati</taxon>
        <taxon>Bacteroidota</taxon>
        <taxon>Cytophagia</taxon>
        <taxon>Cytophagales</taxon>
        <taxon>Hymenobacteraceae</taxon>
        <taxon>Pontibacter</taxon>
    </lineage>
</organism>
<comment type="caution">
    <text evidence="4">The sequence shown here is derived from an EMBL/GenBank/DDBJ whole genome shotgun (WGS) entry which is preliminary data.</text>
</comment>
<reference evidence="5" key="1">
    <citation type="journal article" date="2019" name="Int. J. Syst. Evol. Microbiol.">
        <title>The Global Catalogue of Microorganisms (GCM) 10K type strain sequencing project: providing services to taxonomists for standard genome sequencing and annotation.</title>
        <authorList>
            <consortium name="The Broad Institute Genomics Platform"/>
            <consortium name="The Broad Institute Genome Sequencing Center for Infectious Disease"/>
            <person name="Wu L."/>
            <person name="Ma J."/>
        </authorList>
    </citation>
    <scope>NUCLEOTIDE SEQUENCE [LARGE SCALE GENOMIC DNA]</scope>
    <source>
        <strain evidence="5">JCM 16545</strain>
    </source>
</reference>
<accession>A0ABW4X5D8</accession>
<sequence>MSSAANDKRGPSEEEFQRRMHDAEAKPSPDLWARIDHELTVQESKHYKGRMVLYRQLAAACFVLFILAGALFTFNFNNENIIDETVASVKNATIQSPQSDALATDRKAENTTSIVSIEPDVIEKALAAQGIEVNKTASVTHASVVPEATEAAESLMAHTAFDKKHKSKFDIATVAEADNDREAVLRRASALAKSGSVGADVEDVALKAGTVFKSLQPFYQTARQAMVSVSVPYKNVAGSTKSVQSLVINPSVLDMMPKQRHELKEQGNTPSENQQKQIEALALAFNSDLQDKENKQQQESSKEKSRWSLGLAYAPSFFNQNIGVGSQSAGSIVADLSKYSLAAPALSMADVESARNMSEAQEEFEQNTDPAFSFGVEFKTGFNLFKKVKLLAGLGFTQNSSRSKSSYILEQFSVKPSTNERVALNPSTVFLPSLNNNFSSDSVNVAKTDDFEVRYRYRHLTVPVGLQYEGKISKDWYWYAAGGMSANFLIETSILASTNEVKNVSYDFEDESPFRKVQFSGNVTAGVGKKITNSVSVMVGPEYRGYLNSLLADPDKALAPQGRPYTIGLNMAVNYMLQR</sequence>
<dbReference type="Proteomes" id="UP001597369">
    <property type="component" value="Unassembled WGS sequence"/>
</dbReference>
<dbReference type="RefSeq" id="WP_229961195.1">
    <property type="nucleotide sequence ID" value="NZ_JAJJWI010000011.1"/>
</dbReference>
<evidence type="ECO:0000259" key="3">
    <source>
        <dbReference type="Pfam" id="PF13568"/>
    </source>
</evidence>
<protein>
    <submittedName>
        <fullName evidence="4">PorT family protein</fullName>
    </submittedName>
</protein>
<feature type="domain" description="Outer membrane protein beta-barrel" evidence="3">
    <location>
        <begin position="370"/>
        <end position="532"/>
    </location>
</feature>
<evidence type="ECO:0000313" key="5">
    <source>
        <dbReference type="Proteomes" id="UP001597369"/>
    </source>
</evidence>